<reference evidence="4 5" key="1">
    <citation type="submission" date="2023-07" db="EMBL/GenBank/DDBJ databases">
        <title>Genomic Encyclopedia of Type Strains, Phase IV (KMG-IV): sequencing the most valuable type-strain genomes for metagenomic binning, comparative biology and taxonomic classification.</title>
        <authorList>
            <person name="Goeker M."/>
        </authorList>
    </citation>
    <scope>NUCLEOTIDE SEQUENCE [LARGE SCALE GENOMIC DNA]</scope>
    <source>
        <strain evidence="4 5">DSM 16460</strain>
    </source>
</reference>
<dbReference type="PANTHER" id="PTHR10566">
    <property type="entry name" value="CHAPERONE-ACTIVITY OF BC1 COMPLEX CABC1 -RELATED"/>
    <property type="match status" value="1"/>
</dbReference>
<accession>A0ABT9VEN7</accession>
<feature type="transmembrane region" description="Helical" evidence="2">
    <location>
        <begin position="528"/>
        <end position="551"/>
    </location>
</feature>
<sequence>MIGKRMKHMRRYREIAAALARNGFGYFVKEVGLDQVFSLPRRVYVNQRHSETSQQLGRRLRSFLEELGPTFIKVGQIASMRPDLLPKDVIRELSFLQDELEPFSFEDVQIMVEQDFGERVETLFDEFNPEPIGVASIGQVHEATLPSGQRVAVKVRRPGVFEQIHTDLEILEELAKRAERRFDWAGQYQVTGVLEEFKSAIIDELNYETEGLNADLMRKQFEEWDSIKIPEIYWDYSSKRVLTMEFVEGYKLNQVDVMKEANFDLDTIAENMIQALYHQIFKDGLFHADPHQGNFFITEDQKIALMDFGLVGRLSRDMKSRLASLVIAIVRQDANKIVKTIKKLGIAPDHLDESSLRRDIDQLVIKYYDVPLKDLSIGESITDMYQIAQHHQIYIHPDLSLVGKTMFTMESVIETLAPDLDIFAIAEPYGRDLIRQKYNPKRTAEKIFDQLGEYGEAVEDLPEVLQEINAIAKKRKVPIEINFSKADTFMRKLDQVSNRLSFSIVLLAFSLIMVGLMIGSALNEQHSMVWSIPAIEIGFIIALLMFLWMLYSIMRSGRF</sequence>
<keyword evidence="2" id="KW-0812">Transmembrane</keyword>
<dbReference type="InterPro" id="IPR011009">
    <property type="entry name" value="Kinase-like_dom_sf"/>
</dbReference>
<evidence type="ECO:0000259" key="3">
    <source>
        <dbReference type="PROSITE" id="PS50011"/>
    </source>
</evidence>
<evidence type="ECO:0000313" key="4">
    <source>
        <dbReference type="EMBL" id="MDQ0159270.1"/>
    </source>
</evidence>
<organism evidence="4 5">
    <name type="scientific">Alkalibacillus salilacus</name>
    <dbReference type="NCBI Taxonomy" id="284582"/>
    <lineage>
        <taxon>Bacteria</taxon>
        <taxon>Bacillati</taxon>
        <taxon>Bacillota</taxon>
        <taxon>Bacilli</taxon>
        <taxon>Bacillales</taxon>
        <taxon>Bacillaceae</taxon>
        <taxon>Alkalibacillus</taxon>
    </lineage>
</organism>
<keyword evidence="5" id="KW-1185">Reference proteome</keyword>
<dbReference type="Gene3D" id="1.10.510.10">
    <property type="entry name" value="Transferase(Phosphotransferase) domain 1"/>
    <property type="match status" value="1"/>
</dbReference>
<protein>
    <submittedName>
        <fullName evidence="4">Ubiquinone biosynthesis protein</fullName>
    </submittedName>
</protein>
<feature type="domain" description="Protein kinase" evidence="3">
    <location>
        <begin position="126"/>
        <end position="458"/>
    </location>
</feature>
<dbReference type="RefSeq" id="WP_306975618.1">
    <property type="nucleotide sequence ID" value="NZ_JAUSTQ010000004.1"/>
</dbReference>
<name>A0ABT9VEN7_9BACI</name>
<dbReference type="SUPFAM" id="SSF56112">
    <property type="entry name" value="Protein kinase-like (PK-like)"/>
    <property type="match status" value="1"/>
</dbReference>
<evidence type="ECO:0000256" key="2">
    <source>
        <dbReference type="SAM" id="Phobius"/>
    </source>
</evidence>
<dbReference type="Pfam" id="PF03109">
    <property type="entry name" value="ABC1"/>
    <property type="match status" value="1"/>
</dbReference>
<dbReference type="PROSITE" id="PS50011">
    <property type="entry name" value="PROTEIN_KINASE_DOM"/>
    <property type="match status" value="1"/>
</dbReference>
<evidence type="ECO:0000256" key="1">
    <source>
        <dbReference type="ARBA" id="ARBA00009670"/>
    </source>
</evidence>
<dbReference type="CDD" id="cd05121">
    <property type="entry name" value="ABC1_ADCK3-like"/>
    <property type="match status" value="1"/>
</dbReference>
<keyword evidence="2" id="KW-1133">Transmembrane helix</keyword>
<dbReference type="Proteomes" id="UP001224359">
    <property type="component" value="Unassembled WGS sequence"/>
</dbReference>
<proteinExistence type="inferred from homology"/>
<comment type="similarity">
    <text evidence="1">Belongs to the protein kinase superfamily. ADCK protein kinase family.</text>
</comment>
<dbReference type="Gene3D" id="3.30.200.20">
    <property type="entry name" value="Phosphorylase Kinase, domain 1"/>
    <property type="match status" value="1"/>
</dbReference>
<dbReference type="InterPro" id="IPR050154">
    <property type="entry name" value="UbiB_kinase"/>
</dbReference>
<dbReference type="InterPro" id="IPR000719">
    <property type="entry name" value="Prot_kinase_dom"/>
</dbReference>
<dbReference type="PANTHER" id="PTHR10566:SF113">
    <property type="entry name" value="PROTEIN ACTIVITY OF BC1 COMPLEX KINASE 7, CHLOROPLASTIC"/>
    <property type="match status" value="1"/>
</dbReference>
<keyword evidence="4" id="KW-0830">Ubiquinone</keyword>
<feature type="transmembrane region" description="Helical" evidence="2">
    <location>
        <begin position="500"/>
        <end position="522"/>
    </location>
</feature>
<gene>
    <name evidence="4" type="ORF">J2S77_001234</name>
</gene>
<dbReference type="EMBL" id="JAUSTQ010000004">
    <property type="protein sequence ID" value="MDQ0159270.1"/>
    <property type="molecule type" value="Genomic_DNA"/>
</dbReference>
<dbReference type="InterPro" id="IPR004147">
    <property type="entry name" value="ABC1_dom"/>
</dbReference>
<keyword evidence="2" id="KW-0472">Membrane</keyword>
<comment type="caution">
    <text evidence="4">The sequence shown here is derived from an EMBL/GenBank/DDBJ whole genome shotgun (WGS) entry which is preliminary data.</text>
</comment>
<evidence type="ECO:0000313" key="5">
    <source>
        <dbReference type="Proteomes" id="UP001224359"/>
    </source>
</evidence>